<evidence type="ECO:0008006" key="4">
    <source>
        <dbReference type="Google" id="ProtNLM"/>
    </source>
</evidence>
<organism evidence="2 3">
    <name type="scientific">Legionella impletisoli</name>
    <dbReference type="NCBI Taxonomy" id="343510"/>
    <lineage>
        <taxon>Bacteria</taxon>
        <taxon>Pseudomonadati</taxon>
        <taxon>Pseudomonadota</taxon>
        <taxon>Gammaproteobacteria</taxon>
        <taxon>Legionellales</taxon>
        <taxon>Legionellaceae</taxon>
        <taxon>Legionella</taxon>
    </lineage>
</organism>
<accession>A0A917NCC8</accession>
<reference evidence="2" key="2">
    <citation type="submission" date="2020-09" db="EMBL/GenBank/DDBJ databases">
        <authorList>
            <person name="Sun Q."/>
            <person name="Ohkuma M."/>
        </authorList>
    </citation>
    <scope>NUCLEOTIDE SEQUENCE</scope>
    <source>
        <strain evidence="2">JCM 13919</strain>
    </source>
</reference>
<comment type="caution">
    <text evidence="2">The sequence shown here is derived from an EMBL/GenBank/DDBJ whole genome shotgun (WGS) entry which is preliminary data.</text>
</comment>
<evidence type="ECO:0000313" key="2">
    <source>
        <dbReference type="EMBL" id="GGI88034.1"/>
    </source>
</evidence>
<keyword evidence="3" id="KW-1185">Reference proteome</keyword>
<evidence type="ECO:0000256" key="1">
    <source>
        <dbReference type="SAM" id="MobiDB-lite"/>
    </source>
</evidence>
<name>A0A917NCC8_9GAMM</name>
<feature type="compositionally biased region" description="Low complexity" evidence="1">
    <location>
        <begin position="168"/>
        <end position="177"/>
    </location>
</feature>
<dbReference type="Gene3D" id="3.40.630.30">
    <property type="match status" value="1"/>
</dbReference>
<dbReference type="EMBL" id="BMOB01000006">
    <property type="protein sequence ID" value="GGI88034.1"/>
    <property type="molecule type" value="Genomic_DNA"/>
</dbReference>
<evidence type="ECO:0000313" key="3">
    <source>
        <dbReference type="Proteomes" id="UP000630149"/>
    </source>
</evidence>
<protein>
    <recommendedName>
        <fullName evidence="4">N-acetyltransferase domain-containing protein</fullName>
    </recommendedName>
</protein>
<dbReference type="RefSeq" id="WP_131776834.1">
    <property type="nucleotide sequence ID" value="NZ_BMOB01000006.1"/>
</dbReference>
<dbReference type="OrthoDB" id="5638966at2"/>
<dbReference type="Proteomes" id="UP000630149">
    <property type="component" value="Unassembled WGS sequence"/>
</dbReference>
<sequence length="177" mass="20056">MTFILKKTDAEKARLLLQDWNDRFSKKNKGILPVIKNAESIAKQMIETLKSEKHGHIWVAVHEESKESCGVLIADDHKDGFIIRFLISNLLNKEAKGSGRFLVEELIKLADKRNLSIRTTSQSADKFWKKCPGFQLDQSNPTDYRYQPSSSASLNFFQPESQKGKKNGSGSSSKNRP</sequence>
<feature type="compositionally biased region" description="Polar residues" evidence="1">
    <location>
        <begin position="139"/>
        <end position="161"/>
    </location>
</feature>
<reference evidence="2" key="1">
    <citation type="journal article" date="2014" name="Int. J. Syst. Evol. Microbiol.">
        <title>Complete genome sequence of Corynebacterium casei LMG S-19264T (=DSM 44701T), isolated from a smear-ripened cheese.</title>
        <authorList>
            <consortium name="US DOE Joint Genome Institute (JGI-PGF)"/>
            <person name="Walter F."/>
            <person name="Albersmeier A."/>
            <person name="Kalinowski J."/>
            <person name="Ruckert C."/>
        </authorList>
    </citation>
    <scope>NUCLEOTIDE SEQUENCE</scope>
    <source>
        <strain evidence="2">JCM 13919</strain>
    </source>
</reference>
<gene>
    <name evidence="2" type="ORF">GCM10007966_15990</name>
</gene>
<dbReference type="AlphaFoldDB" id="A0A917NCC8"/>
<proteinExistence type="predicted"/>
<feature type="region of interest" description="Disordered" evidence="1">
    <location>
        <begin position="139"/>
        <end position="177"/>
    </location>
</feature>